<dbReference type="Pfam" id="PF09339">
    <property type="entry name" value="HTH_IclR"/>
    <property type="match status" value="1"/>
</dbReference>
<keyword evidence="3" id="KW-0804">Transcription</keyword>
<sequence length="294" mass="32573">MLLDGDMWMRSVGAGERRAAERSGEDTILAVARALDLIELLSSSSDGMSLAEISRELELNKAIIVRLLDTLEHAGYIWRDDRVQRFYLTYRVSNIGLRHLQTSRLLDQCAAVLKSLAEESGELVRLAVVEPGGDKLTWVHLVSGAKRTLQIDPNYSLEISLHTHAIAKAWLSTMPIERAMALIAAQGIEARTQYSKTDPEVIRDDLEQAARRGFAGSFEENEIGISAIAAPIWADTLQDGRECVGAVSLAAPTNRTTREDLEAWGPALIRTTEQLGRIWPLEARARSGPFPQRF</sequence>
<evidence type="ECO:0000259" key="5">
    <source>
        <dbReference type="PROSITE" id="PS51078"/>
    </source>
</evidence>
<keyword evidence="7" id="KW-1185">Reference proteome</keyword>
<gene>
    <name evidence="6" type="ORF">C7450_102255</name>
</gene>
<dbReference type="GO" id="GO:0003700">
    <property type="term" value="F:DNA-binding transcription factor activity"/>
    <property type="evidence" value="ECO:0007669"/>
    <property type="project" value="TreeGrafter"/>
</dbReference>
<comment type="caution">
    <text evidence="6">The sequence shown here is derived from an EMBL/GenBank/DDBJ whole genome shotgun (WGS) entry which is preliminary data.</text>
</comment>
<evidence type="ECO:0000313" key="7">
    <source>
        <dbReference type="Proteomes" id="UP000248021"/>
    </source>
</evidence>
<feature type="domain" description="HTH iclR-type" evidence="4">
    <location>
        <begin position="28"/>
        <end position="90"/>
    </location>
</feature>
<dbReference type="InterPro" id="IPR050707">
    <property type="entry name" value="HTH_MetabolicPath_Reg"/>
</dbReference>
<dbReference type="PROSITE" id="PS51077">
    <property type="entry name" value="HTH_ICLR"/>
    <property type="match status" value="1"/>
</dbReference>
<dbReference type="OrthoDB" id="9807558at2"/>
<dbReference type="InterPro" id="IPR005471">
    <property type="entry name" value="Tscrpt_reg_IclR_N"/>
</dbReference>
<keyword evidence="1" id="KW-0805">Transcription regulation</keyword>
<accession>A0A2V3UE72</accession>
<organism evidence="6 7">
    <name type="scientific">Chelatococcus asaccharovorans</name>
    <dbReference type="NCBI Taxonomy" id="28210"/>
    <lineage>
        <taxon>Bacteria</taxon>
        <taxon>Pseudomonadati</taxon>
        <taxon>Pseudomonadota</taxon>
        <taxon>Alphaproteobacteria</taxon>
        <taxon>Hyphomicrobiales</taxon>
        <taxon>Chelatococcaceae</taxon>
        <taxon>Chelatococcus</taxon>
    </lineage>
</organism>
<dbReference type="SMART" id="SM00346">
    <property type="entry name" value="HTH_ICLR"/>
    <property type="match status" value="1"/>
</dbReference>
<protein>
    <submittedName>
        <fullName evidence="6">IclR family transcriptional regulator</fullName>
    </submittedName>
</protein>
<dbReference type="GO" id="GO:0003677">
    <property type="term" value="F:DNA binding"/>
    <property type="evidence" value="ECO:0007669"/>
    <property type="project" value="UniProtKB-KW"/>
</dbReference>
<dbReference type="SUPFAM" id="SSF46785">
    <property type="entry name" value="Winged helix' DNA-binding domain"/>
    <property type="match status" value="1"/>
</dbReference>
<reference evidence="6 7" key="1">
    <citation type="submission" date="2018-05" db="EMBL/GenBank/DDBJ databases">
        <title>Genomic Encyclopedia of Type Strains, Phase IV (KMG-IV): sequencing the most valuable type-strain genomes for metagenomic binning, comparative biology and taxonomic classification.</title>
        <authorList>
            <person name="Goeker M."/>
        </authorList>
    </citation>
    <scope>NUCLEOTIDE SEQUENCE [LARGE SCALE GENOMIC DNA]</scope>
    <source>
        <strain evidence="6 7">DSM 6462</strain>
    </source>
</reference>
<evidence type="ECO:0000256" key="1">
    <source>
        <dbReference type="ARBA" id="ARBA00023015"/>
    </source>
</evidence>
<evidence type="ECO:0000313" key="6">
    <source>
        <dbReference type="EMBL" id="PXW63340.1"/>
    </source>
</evidence>
<dbReference type="AlphaFoldDB" id="A0A2V3UE72"/>
<dbReference type="Proteomes" id="UP000248021">
    <property type="component" value="Unassembled WGS sequence"/>
</dbReference>
<dbReference type="Pfam" id="PF01614">
    <property type="entry name" value="IclR_C"/>
    <property type="match status" value="1"/>
</dbReference>
<dbReference type="InterPro" id="IPR014757">
    <property type="entry name" value="Tscrpt_reg_IclR_C"/>
</dbReference>
<dbReference type="Gene3D" id="3.30.450.40">
    <property type="match status" value="1"/>
</dbReference>
<dbReference type="Gene3D" id="1.10.10.10">
    <property type="entry name" value="Winged helix-like DNA-binding domain superfamily/Winged helix DNA-binding domain"/>
    <property type="match status" value="1"/>
</dbReference>
<dbReference type="InterPro" id="IPR029016">
    <property type="entry name" value="GAF-like_dom_sf"/>
</dbReference>
<dbReference type="GO" id="GO:0045892">
    <property type="term" value="P:negative regulation of DNA-templated transcription"/>
    <property type="evidence" value="ECO:0007669"/>
    <property type="project" value="TreeGrafter"/>
</dbReference>
<evidence type="ECO:0000256" key="3">
    <source>
        <dbReference type="ARBA" id="ARBA00023163"/>
    </source>
</evidence>
<feature type="domain" description="IclR-ED" evidence="5">
    <location>
        <begin position="91"/>
        <end position="281"/>
    </location>
</feature>
<dbReference type="InterPro" id="IPR036388">
    <property type="entry name" value="WH-like_DNA-bd_sf"/>
</dbReference>
<evidence type="ECO:0000259" key="4">
    <source>
        <dbReference type="PROSITE" id="PS51077"/>
    </source>
</evidence>
<evidence type="ECO:0000256" key="2">
    <source>
        <dbReference type="ARBA" id="ARBA00023125"/>
    </source>
</evidence>
<name>A0A2V3UE72_9HYPH</name>
<keyword evidence="2" id="KW-0238">DNA-binding</keyword>
<dbReference type="InterPro" id="IPR036390">
    <property type="entry name" value="WH_DNA-bd_sf"/>
</dbReference>
<dbReference type="SUPFAM" id="SSF55781">
    <property type="entry name" value="GAF domain-like"/>
    <property type="match status" value="1"/>
</dbReference>
<dbReference type="PANTHER" id="PTHR30136:SF35">
    <property type="entry name" value="HTH-TYPE TRANSCRIPTIONAL REGULATOR RV1719"/>
    <property type="match status" value="1"/>
</dbReference>
<proteinExistence type="predicted"/>
<dbReference type="PANTHER" id="PTHR30136">
    <property type="entry name" value="HELIX-TURN-HELIX TRANSCRIPTIONAL REGULATOR, ICLR FAMILY"/>
    <property type="match status" value="1"/>
</dbReference>
<dbReference type="PROSITE" id="PS51078">
    <property type="entry name" value="ICLR_ED"/>
    <property type="match status" value="1"/>
</dbReference>
<dbReference type="EMBL" id="QJJK01000002">
    <property type="protein sequence ID" value="PXW63340.1"/>
    <property type="molecule type" value="Genomic_DNA"/>
</dbReference>